<evidence type="ECO:0000313" key="1">
    <source>
        <dbReference type="EMBL" id="MFC3110741.1"/>
    </source>
</evidence>
<keyword evidence="2" id="KW-1185">Reference proteome</keyword>
<accession>A0ABV7F9J2</accession>
<organism evidence="1 2">
    <name type="scientific">Undibacterium arcticum</name>
    <dbReference type="NCBI Taxonomy" id="1762892"/>
    <lineage>
        <taxon>Bacteria</taxon>
        <taxon>Pseudomonadati</taxon>
        <taxon>Pseudomonadota</taxon>
        <taxon>Betaproteobacteria</taxon>
        <taxon>Burkholderiales</taxon>
        <taxon>Oxalobacteraceae</taxon>
        <taxon>Undibacterium</taxon>
    </lineage>
</organism>
<dbReference type="InterPro" id="IPR003673">
    <property type="entry name" value="CoA-Trfase_fam_III"/>
</dbReference>
<dbReference type="GO" id="GO:0016740">
    <property type="term" value="F:transferase activity"/>
    <property type="evidence" value="ECO:0007669"/>
    <property type="project" value="UniProtKB-KW"/>
</dbReference>
<comment type="caution">
    <text evidence="1">The sequence shown here is derived from an EMBL/GenBank/DDBJ whole genome shotgun (WGS) entry which is preliminary data.</text>
</comment>
<name>A0ABV7F9J2_9BURK</name>
<reference evidence="2" key="1">
    <citation type="journal article" date="2019" name="Int. J. Syst. Evol. Microbiol.">
        <title>The Global Catalogue of Microorganisms (GCM) 10K type strain sequencing project: providing services to taxonomists for standard genome sequencing and annotation.</title>
        <authorList>
            <consortium name="The Broad Institute Genomics Platform"/>
            <consortium name="The Broad Institute Genome Sequencing Center for Infectious Disease"/>
            <person name="Wu L."/>
            <person name="Ma J."/>
        </authorList>
    </citation>
    <scope>NUCLEOTIDE SEQUENCE [LARGE SCALE GENOMIC DNA]</scope>
    <source>
        <strain evidence="2">KCTC 42986</strain>
    </source>
</reference>
<dbReference type="Pfam" id="PF02515">
    <property type="entry name" value="CoA_transf_3"/>
    <property type="match status" value="1"/>
</dbReference>
<dbReference type="RefSeq" id="WP_390327606.1">
    <property type="nucleotide sequence ID" value="NZ_JBHRTP010000088.1"/>
</dbReference>
<keyword evidence="1" id="KW-0808">Transferase</keyword>
<protein>
    <submittedName>
        <fullName evidence="1">CoA transferase</fullName>
    </submittedName>
</protein>
<gene>
    <name evidence="1" type="ORF">ACFOFO_22780</name>
</gene>
<evidence type="ECO:0000313" key="2">
    <source>
        <dbReference type="Proteomes" id="UP001595530"/>
    </source>
</evidence>
<dbReference type="SUPFAM" id="SSF89796">
    <property type="entry name" value="CoA-transferase family III (CaiB/BaiF)"/>
    <property type="match status" value="1"/>
</dbReference>
<proteinExistence type="predicted"/>
<dbReference type="InterPro" id="IPR023606">
    <property type="entry name" value="CoA-Trfase_III_dom_1_sf"/>
</dbReference>
<dbReference type="EMBL" id="JBHRTP010000088">
    <property type="protein sequence ID" value="MFC3110741.1"/>
    <property type="molecule type" value="Genomic_DNA"/>
</dbReference>
<dbReference type="Proteomes" id="UP001595530">
    <property type="component" value="Unassembled WGS sequence"/>
</dbReference>
<dbReference type="Gene3D" id="3.40.50.10540">
    <property type="entry name" value="Crotonobetainyl-coa:carnitine coa-transferase, domain 1"/>
    <property type="match status" value="1"/>
</dbReference>
<sequence length="67" mass="7051">MSCGPIADLAQVFEDVQVQPRGMKIDLPHPTAGTVPLLASPIRTSETPVPGLGTEQIAGRRQTAIIC</sequence>